<evidence type="ECO:0000313" key="2">
    <source>
        <dbReference type="EMBL" id="KOO50344.1"/>
    </source>
</evidence>
<dbReference type="AlphaFoldDB" id="A0A0M0LH08"/>
<dbReference type="Gene3D" id="3.90.550.10">
    <property type="entry name" value="Spore Coat Polysaccharide Biosynthesis Protein SpsA, Chain A"/>
    <property type="match status" value="1"/>
</dbReference>
<proteinExistence type="predicted"/>
<organism evidence="2 3">
    <name type="scientific">Priestia koreensis</name>
    <dbReference type="NCBI Taxonomy" id="284581"/>
    <lineage>
        <taxon>Bacteria</taxon>
        <taxon>Bacillati</taxon>
        <taxon>Bacillota</taxon>
        <taxon>Bacilli</taxon>
        <taxon>Bacillales</taxon>
        <taxon>Bacillaceae</taxon>
        <taxon>Priestia</taxon>
    </lineage>
</organism>
<comment type="caution">
    <text evidence="2">The sequence shown here is derived from an EMBL/GenBank/DDBJ whole genome shotgun (WGS) entry which is preliminary data.</text>
</comment>
<dbReference type="PANTHER" id="PTHR43685:SF2">
    <property type="entry name" value="GLYCOSYLTRANSFERASE 2-LIKE DOMAIN-CONTAINING PROTEIN"/>
    <property type="match status" value="1"/>
</dbReference>
<accession>A0A0M0LH08</accession>
<dbReference type="Pfam" id="PF00535">
    <property type="entry name" value="Glycos_transf_2"/>
    <property type="match status" value="1"/>
</dbReference>
<protein>
    <recommendedName>
        <fullName evidence="1">Glycosyltransferase 2-like domain-containing protein</fullName>
    </recommendedName>
</protein>
<dbReference type="InterPro" id="IPR001173">
    <property type="entry name" value="Glyco_trans_2-like"/>
</dbReference>
<keyword evidence="3" id="KW-1185">Reference proteome</keyword>
<dbReference type="InterPro" id="IPR050834">
    <property type="entry name" value="Glycosyltransf_2"/>
</dbReference>
<dbReference type="Proteomes" id="UP000037558">
    <property type="component" value="Unassembled WGS sequence"/>
</dbReference>
<name>A0A0M0LH08_9BACI</name>
<dbReference type="EMBL" id="LILC01000002">
    <property type="protein sequence ID" value="KOO50344.1"/>
    <property type="molecule type" value="Genomic_DNA"/>
</dbReference>
<dbReference type="PANTHER" id="PTHR43685">
    <property type="entry name" value="GLYCOSYLTRANSFERASE"/>
    <property type="match status" value="1"/>
</dbReference>
<dbReference type="InterPro" id="IPR029044">
    <property type="entry name" value="Nucleotide-diphossugar_trans"/>
</dbReference>
<sequence length="431" mass="50261">MSEKVTVILTSYNKPQSIGKSIESVLDQSFEDWELFIMDDGSNADTQNVIASYLEDSRIRYYNSGISDSDRYKTTRYATLINEAIEKSSGMYITYLTDDSFYFPDRLSEMVSYLKEHPKAEVVYSNQEVRVMNHHYKTTSQFIRKTRGVIRDPQNTVDHCSVMHTRSLAEKVKKEHGSYWDDHPQYWHNGDAAFWARLSAFVDFYPLPQTLDATIKTPGSFQRLNQYLPHHLPTGTLIKGLRDDVYMIDHERRRQIEQEAFEALKYRIEDVVEVPDPTLYKYLEGIPVTKQSLGEAAVFPTNRFVTTKKRSTIYYIEGNQKRQVVNRKVWKKFRIQEKEILLVSERVLNEFQTGEPIFPIISAKNLVPNGFVFKYETNLYISDNHQLLLIPPRVAQKLKLSKRVPIELARSEFASIPKGQPLEWKLSMLMP</sequence>
<evidence type="ECO:0000259" key="1">
    <source>
        <dbReference type="Pfam" id="PF00535"/>
    </source>
</evidence>
<dbReference type="RefSeq" id="WP_053399494.1">
    <property type="nucleotide sequence ID" value="NZ_JAUKEN010000002.1"/>
</dbReference>
<dbReference type="STRING" id="284581.AMD01_00860"/>
<reference evidence="3" key="1">
    <citation type="submission" date="2015-08" db="EMBL/GenBank/DDBJ databases">
        <title>Fjat-14210 dsm16467.</title>
        <authorList>
            <person name="Liu B."/>
            <person name="Wang J."/>
            <person name="Zhu Y."/>
            <person name="Liu G."/>
            <person name="Chen Q."/>
            <person name="Chen Z."/>
            <person name="Lan J."/>
            <person name="Che J."/>
            <person name="Ge C."/>
            <person name="Shi H."/>
            <person name="Pan Z."/>
            <person name="Liu X."/>
        </authorList>
    </citation>
    <scope>NUCLEOTIDE SEQUENCE [LARGE SCALE GENOMIC DNA]</scope>
    <source>
        <strain evidence="3">DSM 16467</strain>
    </source>
</reference>
<evidence type="ECO:0000313" key="3">
    <source>
        <dbReference type="Proteomes" id="UP000037558"/>
    </source>
</evidence>
<gene>
    <name evidence="2" type="ORF">AMD01_00860</name>
</gene>
<dbReference type="SUPFAM" id="SSF53448">
    <property type="entry name" value="Nucleotide-diphospho-sugar transferases"/>
    <property type="match status" value="1"/>
</dbReference>
<feature type="domain" description="Glycosyltransferase 2-like" evidence="1">
    <location>
        <begin position="6"/>
        <end position="163"/>
    </location>
</feature>
<dbReference type="PATRIC" id="fig|284581.3.peg.417"/>